<protein>
    <recommendedName>
        <fullName evidence="1">Thoeris protein ThsB TIR-like domain-containing protein</fullName>
    </recommendedName>
</protein>
<feature type="domain" description="Thoeris protein ThsB TIR-like" evidence="1">
    <location>
        <begin position="6"/>
        <end position="100"/>
    </location>
</feature>
<dbReference type="SUPFAM" id="SSF52206">
    <property type="entry name" value="Hypothetical protein MTH538"/>
    <property type="match status" value="1"/>
</dbReference>
<dbReference type="InterPro" id="IPR036490">
    <property type="entry name" value="ThsB_TIR-like_sf"/>
</dbReference>
<comment type="caution">
    <text evidence="2">The sequence shown here is derived from an EMBL/GenBank/DDBJ whole genome shotgun (WGS) entry which is preliminary data.</text>
</comment>
<dbReference type="InterPro" id="IPR015032">
    <property type="entry name" value="ThsB__TIR-like_domain"/>
</dbReference>
<accession>A0ABW9VN73</accession>
<reference evidence="2 3" key="1">
    <citation type="submission" date="2019-12" db="EMBL/GenBank/DDBJ databases">
        <title>Novel species isolated from a subtropical stream in China.</title>
        <authorList>
            <person name="Lu H."/>
        </authorList>
    </citation>
    <scope>NUCLEOTIDE SEQUENCE [LARGE SCALE GENOMIC DNA]</scope>
    <source>
        <strain evidence="2 3">CY13W</strain>
    </source>
</reference>
<dbReference type="Pfam" id="PF08937">
    <property type="entry name" value="ThsB_TIR"/>
    <property type="match status" value="1"/>
</dbReference>
<evidence type="ECO:0000313" key="2">
    <source>
        <dbReference type="EMBL" id="MYM41044.1"/>
    </source>
</evidence>
<organism evidence="2 3">
    <name type="scientific">Duganella qianjiadongensis</name>
    <dbReference type="NCBI Taxonomy" id="2692176"/>
    <lineage>
        <taxon>Bacteria</taxon>
        <taxon>Pseudomonadati</taxon>
        <taxon>Pseudomonadota</taxon>
        <taxon>Betaproteobacteria</taxon>
        <taxon>Burkholderiales</taxon>
        <taxon>Oxalobacteraceae</taxon>
        <taxon>Telluria group</taxon>
        <taxon>Duganella</taxon>
    </lineage>
</organism>
<dbReference type="RefSeq" id="WP_161040364.1">
    <property type="nucleotide sequence ID" value="NZ_WWCM01000012.1"/>
</dbReference>
<gene>
    <name evidence="2" type="ORF">GTP27_17095</name>
</gene>
<proteinExistence type="predicted"/>
<sequence length="146" mass="16375">MARKVFFSFKYEDVTRAMVVRNSAITKGKEAAGFIDKAEFEEVKRKGKQAIKNWIDEQMKGTSVTVVLVGEKTCDSEWVAYEIEQSKLRGNGLLGIDISKIKDFNGNTTERCGELPAGYDFYRWNADDGFTNLGDWVEKAAKAAGK</sequence>
<name>A0ABW9VN73_9BURK</name>
<evidence type="ECO:0000313" key="3">
    <source>
        <dbReference type="Proteomes" id="UP000478090"/>
    </source>
</evidence>
<dbReference type="Gene3D" id="3.40.50.11200">
    <property type="match status" value="1"/>
</dbReference>
<keyword evidence="3" id="KW-1185">Reference proteome</keyword>
<dbReference type="Proteomes" id="UP000478090">
    <property type="component" value="Unassembled WGS sequence"/>
</dbReference>
<evidence type="ECO:0000259" key="1">
    <source>
        <dbReference type="Pfam" id="PF08937"/>
    </source>
</evidence>
<dbReference type="EMBL" id="WWCM01000012">
    <property type="protein sequence ID" value="MYM41044.1"/>
    <property type="molecule type" value="Genomic_DNA"/>
</dbReference>